<evidence type="ECO:0000313" key="1">
    <source>
        <dbReference type="EMBL" id="GIG80588.1"/>
    </source>
</evidence>
<keyword evidence="2" id="KW-1185">Reference proteome</keyword>
<organism evidence="1 2">
    <name type="scientific">Planotetraspora kaengkrachanensis</name>
    <dbReference type="NCBI Taxonomy" id="575193"/>
    <lineage>
        <taxon>Bacteria</taxon>
        <taxon>Bacillati</taxon>
        <taxon>Actinomycetota</taxon>
        <taxon>Actinomycetes</taxon>
        <taxon>Streptosporangiales</taxon>
        <taxon>Streptosporangiaceae</taxon>
        <taxon>Planotetraspora</taxon>
    </lineage>
</organism>
<accession>A0A8J3LWV0</accession>
<comment type="caution">
    <text evidence="1">The sequence shown here is derived from an EMBL/GenBank/DDBJ whole genome shotgun (WGS) entry which is preliminary data.</text>
</comment>
<dbReference type="Proteomes" id="UP000630097">
    <property type="component" value="Unassembled WGS sequence"/>
</dbReference>
<evidence type="ECO:0000313" key="2">
    <source>
        <dbReference type="Proteomes" id="UP000630097"/>
    </source>
</evidence>
<sequence length="92" mass="10034">MFDLPEGLIGDRVSEADSLHGEMEPGSWDEIEDWDGLQRFLIAINQSVQLGLAIKGKMAGVEVPSFLPAWSPPPVVLYLGYSLDGDALHIDP</sequence>
<dbReference type="RefSeq" id="WP_239115093.1">
    <property type="nucleotide sequence ID" value="NZ_BAABHH010000014.1"/>
</dbReference>
<name>A0A8J3LWV0_9ACTN</name>
<protein>
    <submittedName>
        <fullName evidence="1">Uncharacterized protein</fullName>
    </submittedName>
</protein>
<dbReference type="AlphaFoldDB" id="A0A8J3LWV0"/>
<reference evidence="1 2" key="1">
    <citation type="submission" date="2021-01" db="EMBL/GenBank/DDBJ databases">
        <title>Whole genome shotgun sequence of Planotetraspora kaengkrachanensis NBRC 104272.</title>
        <authorList>
            <person name="Komaki H."/>
            <person name="Tamura T."/>
        </authorList>
    </citation>
    <scope>NUCLEOTIDE SEQUENCE [LARGE SCALE GENOMIC DNA]</scope>
    <source>
        <strain evidence="1 2">NBRC 104272</strain>
    </source>
</reference>
<gene>
    <name evidence="1" type="ORF">Pka01_37150</name>
</gene>
<dbReference type="EMBL" id="BONV01000015">
    <property type="protein sequence ID" value="GIG80588.1"/>
    <property type="molecule type" value="Genomic_DNA"/>
</dbReference>
<proteinExistence type="predicted"/>